<evidence type="ECO:0000259" key="1">
    <source>
        <dbReference type="SMART" id="SM00983"/>
    </source>
</evidence>
<organism evidence="2 3">
    <name type="scientific">Parelaphostrongylus tenuis</name>
    <name type="common">Meningeal worm</name>
    <dbReference type="NCBI Taxonomy" id="148309"/>
    <lineage>
        <taxon>Eukaryota</taxon>
        <taxon>Metazoa</taxon>
        <taxon>Ecdysozoa</taxon>
        <taxon>Nematoda</taxon>
        <taxon>Chromadorea</taxon>
        <taxon>Rhabditida</taxon>
        <taxon>Rhabditina</taxon>
        <taxon>Rhabditomorpha</taxon>
        <taxon>Strongyloidea</taxon>
        <taxon>Metastrongylidae</taxon>
        <taxon>Parelaphostrongylus</taxon>
    </lineage>
</organism>
<accession>A0AAD5M493</accession>
<dbReference type="GO" id="GO:0004788">
    <property type="term" value="F:thiamine diphosphokinase activity"/>
    <property type="evidence" value="ECO:0007669"/>
    <property type="project" value="TreeGrafter"/>
</dbReference>
<dbReference type="InterPro" id="IPR036371">
    <property type="entry name" value="TPK_B1-bd_sf"/>
</dbReference>
<keyword evidence="2" id="KW-0808">Transferase</keyword>
<protein>
    <submittedName>
        <fullName evidence="2">cAMP-dependent protein kinase subunit</fullName>
    </submittedName>
</protein>
<dbReference type="InterPro" id="IPR007373">
    <property type="entry name" value="Thiamin_PyroPKinase_B1-bd"/>
</dbReference>
<dbReference type="PANTHER" id="PTHR13622">
    <property type="entry name" value="THIAMIN PYROPHOSPHOKINASE"/>
    <property type="match status" value="1"/>
</dbReference>
<dbReference type="EMBL" id="JAHQIW010000843">
    <property type="protein sequence ID" value="KAJ1350348.1"/>
    <property type="molecule type" value="Genomic_DNA"/>
</dbReference>
<dbReference type="FunFam" id="2.60.120.320:FF:000001">
    <property type="entry name" value="Thiamine pyrophosphokinase"/>
    <property type="match status" value="1"/>
</dbReference>
<dbReference type="Proteomes" id="UP001196413">
    <property type="component" value="Unassembled WGS sequence"/>
</dbReference>
<name>A0AAD5M493_PARTN</name>
<dbReference type="Pfam" id="PF04265">
    <property type="entry name" value="TPK_B1_binding"/>
    <property type="match status" value="1"/>
</dbReference>
<keyword evidence="2" id="KW-0418">Kinase</keyword>
<dbReference type="PANTHER" id="PTHR13622:SF8">
    <property type="entry name" value="THIAMIN PYROPHOSPHOKINASE 1"/>
    <property type="match status" value="1"/>
</dbReference>
<dbReference type="SUPFAM" id="SSF63862">
    <property type="entry name" value="Thiamin pyrophosphokinase, substrate-binding domain"/>
    <property type="match status" value="1"/>
</dbReference>
<evidence type="ECO:0000313" key="2">
    <source>
        <dbReference type="EMBL" id="KAJ1350348.1"/>
    </source>
</evidence>
<feature type="domain" description="Thiamin pyrophosphokinase thiamin-binding" evidence="1">
    <location>
        <begin position="20"/>
        <end position="86"/>
    </location>
</feature>
<keyword evidence="3" id="KW-1185">Reference proteome</keyword>
<sequence length="98" mass="10957">MDEEVYCLDGENLTFVLDEGEHNIDIQRHLVTGTCGVVPFCQKETVVTMSGFRWNLEDAKMAFGGVISTSNFIEEDVLRVKTSAPLIFTMELRPNAVS</sequence>
<dbReference type="GO" id="GO:0009229">
    <property type="term" value="P:thiamine diphosphate biosynthetic process"/>
    <property type="evidence" value="ECO:0007669"/>
    <property type="project" value="InterPro"/>
</dbReference>
<comment type="caution">
    <text evidence="2">The sequence shown here is derived from an EMBL/GenBank/DDBJ whole genome shotgun (WGS) entry which is preliminary data.</text>
</comment>
<reference evidence="2" key="1">
    <citation type="submission" date="2021-06" db="EMBL/GenBank/DDBJ databases">
        <title>Parelaphostrongylus tenuis whole genome reference sequence.</title>
        <authorList>
            <person name="Garwood T.J."/>
            <person name="Larsen P.A."/>
            <person name="Fountain-Jones N.M."/>
            <person name="Garbe J.R."/>
            <person name="Macchietto M.G."/>
            <person name="Kania S.A."/>
            <person name="Gerhold R.W."/>
            <person name="Richards J.E."/>
            <person name="Wolf T.M."/>
        </authorList>
    </citation>
    <scope>NUCLEOTIDE SEQUENCE</scope>
    <source>
        <strain evidence="2">MNPRO001-30</strain>
        <tissue evidence="2">Meninges</tissue>
    </source>
</reference>
<evidence type="ECO:0000313" key="3">
    <source>
        <dbReference type="Proteomes" id="UP001196413"/>
    </source>
</evidence>
<dbReference type="AlphaFoldDB" id="A0AAD5M493"/>
<proteinExistence type="predicted"/>
<dbReference type="Gene3D" id="2.60.120.320">
    <property type="entry name" value="Thiamin pyrophosphokinase, thiamin-binding domain"/>
    <property type="match status" value="1"/>
</dbReference>
<gene>
    <name evidence="2" type="primary">TPK1</name>
    <name evidence="2" type="ORF">KIN20_006122</name>
</gene>
<dbReference type="GO" id="GO:0016301">
    <property type="term" value="F:kinase activity"/>
    <property type="evidence" value="ECO:0007669"/>
    <property type="project" value="UniProtKB-KW"/>
</dbReference>
<dbReference type="SMART" id="SM00983">
    <property type="entry name" value="TPK_B1_binding"/>
    <property type="match status" value="1"/>
</dbReference>
<dbReference type="GO" id="GO:0030975">
    <property type="term" value="F:thiamine binding"/>
    <property type="evidence" value="ECO:0007669"/>
    <property type="project" value="InterPro"/>
</dbReference>